<name>A0A420KEV2_9BURK</name>
<evidence type="ECO:0000256" key="2">
    <source>
        <dbReference type="ARBA" id="ARBA00004994"/>
    </source>
</evidence>
<comment type="function">
    <text evidence="1 11">Catalyzes the NADPH-dependent reduction of ketopantoate into pantoic acid.</text>
</comment>
<evidence type="ECO:0000256" key="5">
    <source>
        <dbReference type="ARBA" id="ARBA00019465"/>
    </source>
</evidence>
<dbReference type="EMBL" id="NKDB02000001">
    <property type="protein sequence ID" value="RKJ98485.1"/>
    <property type="molecule type" value="Genomic_DNA"/>
</dbReference>
<comment type="pathway">
    <text evidence="2 11">Cofactor biosynthesis; (R)-pantothenate biosynthesis; (R)-pantoate from 3-methyl-2-oxobutanoate: step 2/2.</text>
</comment>
<gene>
    <name evidence="14" type="ORF">CE154_001575</name>
</gene>
<reference evidence="14 15" key="1">
    <citation type="submission" date="2018-09" db="EMBL/GenBank/DDBJ databases">
        <title>Genome comparison of Alicycliphilus sp. BQ1, a polyurethanolytic bacterium, with its closest phylogenetic relatives Alicycliphilus denitrificans BC and K601, unable to attack polyurethane.</title>
        <authorList>
            <person name="Loza-Tavera H."/>
            <person name="Lozano L."/>
            <person name="Cevallos M."/>
            <person name="Maya-Lucas O."/>
            <person name="Garcia-Mena J."/>
            <person name="Hernandez J."/>
        </authorList>
    </citation>
    <scope>NUCLEOTIDE SEQUENCE [LARGE SCALE GENOMIC DNA]</scope>
    <source>
        <strain evidence="14 15">BQ1</strain>
    </source>
</reference>
<dbReference type="InterPro" id="IPR013752">
    <property type="entry name" value="KPA_reductase"/>
</dbReference>
<dbReference type="InterPro" id="IPR003710">
    <property type="entry name" value="ApbA"/>
</dbReference>
<keyword evidence="8 11" id="KW-0560">Oxidoreductase</keyword>
<dbReference type="SUPFAM" id="SSF51735">
    <property type="entry name" value="NAD(P)-binding Rossmann-fold domains"/>
    <property type="match status" value="1"/>
</dbReference>
<accession>A0A420KEV2</accession>
<evidence type="ECO:0000256" key="6">
    <source>
        <dbReference type="ARBA" id="ARBA00022655"/>
    </source>
</evidence>
<dbReference type="GO" id="GO:0008677">
    <property type="term" value="F:2-dehydropantoate 2-reductase activity"/>
    <property type="evidence" value="ECO:0007669"/>
    <property type="project" value="UniProtKB-EC"/>
</dbReference>
<dbReference type="NCBIfam" id="TIGR00745">
    <property type="entry name" value="apbA_panE"/>
    <property type="match status" value="1"/>
</dbReference>
<dbReference type="Gene3D" id="1.10.1040.10">
    <property type="entry name" value="N-(1-d-carboxylethyl)-l-norvaline Dehydrogenase, domain 2"/>
    <property type="match status" value="1"/>
</dbReference>
<dbReference type="SUPFAM" id="SSF48179">
    <property type="entry name" value="6-phosphogluconate dehydrogenase C-terminal domain-like"/>
    <property type="match status" value="1"/>
</dbReference>
<evidence type="ECO:0000259" key="12">
    <source>
        <dbReference type="Pfam" id="PF02558"/>
    </source>
</evidence>
<dbReference type="InterPro" id="IPR013328">
    <property type="entry name" value="6PGD_dom2"/>
</dbReference>
<dbReference type="RefSeq" id="WP_094434570.1">
    <property type="nucleotide sequence ID" value="NZ_NKDB02000001.1"/>
</dbReference>
<dbReference type="UniPathway" id="UPA00028">
    <property type="reaction ID" value="UER00004"/>
</dbReference>
<dbReference type="InterPro" id="IPR013332">
    <property type="entry name" value="KPR_N"/>
</dbReference>
<evidence type="ECO:0000256" key="3">
    <source>
        <dbReference type="ARBA" id="ARBA00007870"/>
    </source>
</evidence>
<evidence type="ECO:0000256" key="9">
    <source>
        <dbReference type="ARBA" id="ARBA00032024"/>
    </source>
</evidence>
<dbReference type="FunFam" id="3.40.50.720:FF:000307">
    <property type="entry name" value="2-dehydropantoate 2-reductase"/>
    <property type="match status" value="1"/>
</dbReference>
<evidence type="ECO:0000256" key="8">
    <source>
        <dbReference type="ARBA" id="ARBA00023002"/>
    </source>
</evidence>
<sequence>MKVLVLGAGGVGGVVGGRLLAHGADVSFVVREHRKAQLACEGLRIESPLGNLHLQARALLASELQPEFDVVVMACKAYDLGSAIATVRSGVSNRTAILPLLNGLAHLERLNEIFGKEHVLGGSAKMQVALSPTGVVRQLNDWQTLTFGEQDGRLTPRVIALREMIQKTGIEAQLSTDIFRDMWMKMVHLATVAGMTCMMRANVGEIVRTPEGGELLKRFLHRNADIAAHFGYRPDEKFMASYLALFSDSASRYEASMARDLEKGGQVESEQILGDMLKRCRQAVVPDDLHLAAYTHVKAYEQRRDAGRLPKLAPG</sequence>
<evidence type="ECO:0000256" key="10">
    <source>
        <dbReference type="ARBA" id="ARBA00048793"/>
    </source>
</evidence>
<dbReference type="Gene3D" id="3.40.50.720">
    <property type="entry name" value="NAD(P)-binding Rossmann-like Domain"/>
    <property type="match status" value="1"/>
</dbReference>
<dbReference type="InterPro" id="IPR008927">
    <property type="entry name" value="6-PGluconate_DH-like_C_sf"/>
</dbReference>
<dbReference type="PANTHER" id="PTHR21708">
    <property type="entry name" value="PROBABLE 2-DEHYDROPANTOATE 2-REDUCTASE"/>
    <property type="match status" value="1"/>
</dbReference>
<dbReference type="EC" id="1.1.1.169" evidence="4 11"/>
<evidence type="ECO:0000313" key="15">
    <source>
        <dbReference type="Proteomes" id="UP000216225"/>
    </source>
</evidence>
<protein>
    <recommendedName>
        <fullName evidence="5 11">2-dehydropantoate 2-reductase</fullName>
        <ecNumber evidence="4 11">1.1.1.169</ecNumber>
    </recommendedName>
    <alternativeName>
        <fullName evidence="9 11">Ketopantoate reductase</fullName>
    </alternativeName>
</protein>
<evidence type="ECO:0000259" key="13">
    <source>
        <dbReference type="Pfam" id="PF08546"/>
    </source>
</evidence>
<dbReference type="Pfam" id="PF02558">
    <property type="entry name" value="ApbA"/>
    <property type="match status" value="1"/>
</dbReference>
<keyword evidence="7 11" id="KW-0521">NADP</keyword>
<evidence type="ECO:0000256" key="7">
    <source>
        <dbReference type="ARBA" id="ARBA00022857"/>
    </source>
</evidence>
<comment type="catalytic activity">
    <reaction evidence="10 11">
        <text>(R)-pantoate + NADP(+) = 2-dehydropantoate + NADPH + H(+)</text>
        <dbReference type="Rhea" id="RHEA:16233"/>
        <dbReference type="ChEBI" id="CHEBI:11561"/>
        <dbReference type="ChEBI" id="CHEBI:15378"/>
        <dbReference type="ChEBI" id="CHEBI:15980"/>
        <dbReference type="ChEBI" id="CHEBI:57783"/>
        <dbReference type="ChEBI" id="CHEBI:58349"/>
        <dbReference type="EC" id="1.1.1.169"/>
    </reaction>
</comment>
<dbReference type="InterPro" id="IPR051402">
    <property type="entry name" value="KPR-Related"/>
</dbReference>
<dbReference type="Pfam" id="PF08546">
    <property type="entry name" value="ApbA_C"/>
    <property type="match status" value="1"/>
</dbReference>
<evidence type="ECO:0000256" key="4">
    <source>
        <dbReference type="ARBA" id="ARBA00013014"/>
    </source>
</evidence>
<dbReference type="GO" id="GO:0015940">
    <property type="term" value="P:pantothenate biosynthetic process"/>
    <property type="evidence" value="ECO:0007669"/>
    <property type="project" value="UniProtKB-UniPathway"/>
</dbReference>
<comment type="similarity">
    <text evidence="3 11">Belongs to the ketopantoate reductase family.</text>
</comment>
<dbReference type="PANTHER" id="PTHR21708:SF26">
    <property type="entry name" value="2-DEHYDROPANTOATE 2-REDUCTASE"/>
    <property type="match status" value="1"/>
</dbReference>
<evidence type="ECO:0000256" key="11">
    <source>
        <dbReference type="RuleBase" id="RU362068"/>
    </source>
</evidence>
<dbReference type="Proteomes" id="UP000216225">
    <property type="component" value="Unassembled WGS sequence"/>
</dbReference>
<feature type="domain" description="Ketopantoate reductase N-terminal" evidence="12">
    <location>
        <begin position="3"/>
        <end position="150"/>
    </location>
</feature>
<dbReference type="GO" id="GO:0005737">
    <property type="term" value="C:cytoplasm"/>
    <property type="evidence" value="ECO:0007669"/>
    <property type="project" value="TreeGrafter"/>
</dbReference>
<proteinExistence type="inferred from homology"/>
<evidence type="ECO:0000256" key="1">
    <source>
        <dbReference type="ARBA" id="ARBA00002919"/>
    </source>
</evidence>
<comment type="caution">
    <text evidence="14">The sequence shown here is derived from an EMBL/GenBank/DDBJ whole genome shotgun (WGS) entry which is preliminary data.</text>
</comment>
<organism evidence="14 15">
    <name type="scientific">Alicycliphilus denitrificans</name>
    <dbReference type="NCBI Taxonomy" id="179636"/>
    <lineage>
        <taxon>Bacteria</taxon>
        <taxon>Pseudomonadati</taxon>
        <taxon>Pseudomonadota</taxon>
        <taxon>Betaproteobacteria</taxon>
        <taxon>Burkholderiales</taxon>
        <taxon>Comamonadaceae</taxon>
        <taxon>Alicycliphilus</taxon>
    </lineage>
</organism>
<evidence type="ECO:0000313" key="14">
    <source>
        <dbReference type="EMBL" id="RKJ98485.1"/>
    </source>
</evidence>
<feature type="domain" description="Ketopantoate reductase C-terminal" evidence="13">
    <location>
        <begin position="177"/>
        <end position="301"/>
    </location>
</feature>
<dbReference type="AlphaFoldDB" id="A0A420KEV2"/>
<dbReference type="InterPro" id="IPR036291">
    <property type="entry name" value="NAD(P)-bd_dom_sf"/>
</dbReference>
<keyword evidence="6 11" id="KW-0566">Pantothenate biosynthesis</keyword>